<comment type="similarity">
    <text evidence="1">Belongs to the membrane fusion protein (MFP) (TC 8.A.1) family.</text>
</comment>
<dbReference type="Gene3D" id="1.10.287.470">
    <property type="entry name" value="Helix hairpin bin"/>
    <property type="match status" value="1"/>
</dbReference>
<keyword evidence="3" id="KW-1133">Transmembrane helix</keyword>
<keyword evidence="3" id="KW-0472">Membrane</keyword>
<dbReference type="Gene3D" id="2.40.50.100">
    <property type="match status" value="1"/>
</dbReference>
<evidence type="ECO:0000313" key="5">
    <source>
        <dbReference type="EMBL" id="MCV2886450.1"/>
    </source>
</evidence>
<feature type="coiled-coil region" evidence="2">
    <location>
        <begin position="140"/>
        <end position="188"/>
    </location>
</feature>
<keyword evidence="3" id="KW-0812">Transmembrane</keyword>
<dbReference type="SUPFAM" id="SSF111369">
    <property type="entry name" value="HlyD-like secretion proteins"/>
    <property type="match status" value="1"/>
</dbReference>
<feature type="domain" description="Multidrug resistance protein MdtA-like barrel-sandwich hybrid" evidence="4">
    <location>
        <begin position="75"/>
        <end position="207"/>
    </location>
</feature>
<protein>
    <submittedName>
        <fullName evidence="5">Efflux RND transporter periplasmic adaptor subunit</fullName>
    </submittedName>
</protein>
<dbReference type="Gene3D" id="2.40.420.20">
    <property type="match status" value="1"/>
</dbReference>
<evidence type="ECO:0000259" key="4">
    <source>
        <dbReference type="Pfam" id="PF25917"/>
    </source>
</evidence>
<sequence>MNLSSTSAKTDFIKISAALLVPFIGLVALLVFAGDASNGDDFNQAKLHQVNVVPLEQQQAYQQQRIVYGNIEARRTADLGFEFAGKLASMNVDEGYYVKAGDVLAELDSSRLQAQLNAQKAAQKRNDANEALAVSTLKRVEDLSQRNLDSKQRLDESRQQLKSVRATREEINANIQRLQVELEKSQIRAPFDGYVVAQYKDAGSVISPSAPIITLREFGELEARFAMPMRHARTFSNKNKQTVHYLNVGEKQYAAKLKSASPNRNLQTRTVDVIFTLDEGQDTLLPGDLIALAMREVIQEKGFWVPKSALNSGVRGLWTLYTVADTQKQQVIAKSVELLYSEDNKAFVRGTFTDNELVVVSGVHRLVPNQMVVAVMQNAGVMAAKGHYE</sequence>
<evidence type="ECO:0000256" key="3">
    <source>
        <dbReference type="SAM" id="Phobius"/>
    </source>
</evidence>
<gene>
    <name evidence="5" type="ORF">OE749_17275</name>
</gene>
<dbReference type="Pfam" id="PF25917">
    <property type="entry name" value="BSH_RND"/>
    <property type="match status" value="1"/>
</dbReference>
<reference evidence="5 6" key="1">
    <citation type="submission" date="2022-10" db="EMBL/GenBank/DDBJ databases">
        <title>Aestuariibacter sp. AA17 isolated from Montipora capitata coral fragment.</title>
        <authorList>
            <person name="Emsley S.A."/>
            <person name="Pfannmuller K.M."/>
            <person name="Loughran R.M."/>
            <person name="Shlafstein M."/>
            <person name="Papke E."/>
            <person name="Saw J.H."/>
            <person name="Ushijima B."/>
            <person name="Videau P."/>
        </authorList>
    </citation>
    <scope>NUCLEOTIDE SEQUENCE [LARGE SCALE GENOMIC DNA]</scope>
    <source>
        <strain evidence="5 6">AA17</strain>
    </source>
</reference>
<dbReference type="EMBL" id="JAOWKX010000011">
    <property type="protein sequence ID" value="MCV2886450.1"/>
    <property type="molecule type" value="Genomic_DNA"/>
</dbReference>
<organism evidence="5 6">
    <name type="scientific">Fluctibacter corallii</name>
    <dbReference type="NCBI Taxonomy" id="2984329"/>
    <lineage>
        <taxon>Bacteria</taxon>
        <taxon>Pseudomonadati</taxon>
        <taxon>Pseudomonadota</taxon>
        <taxon>Gammaproteobacteria</taxon>
        <taxon>Alteromonadales</taxon>
        <taxon>Alteromonadaceae</taxon>
        <taxon>Fluctibacter</taxon>
    </lineage>
</organism>
<proteinExistence type="inferred from homology"/>
<dbReference type="InterPro" id="IPR006143">
    <property type="entry name" value="RND_pump_MFP"/>
</dbReference>
<keyword evidence="6" id="KW-1185">Reference proteome</keyword>
<dbReference type="PANTHER" id="PTHR30469:SF11">
    <property type="entry name" value="BLL4320 PROTEIN"/>
    <property type="match status" value="1"/>
</dbReference>
<dbReference type="InterPro" id="IPR058625">
    <property type="entry name" value="MdtA-like_BSH"/>
</dbReference>
<comment type="caution">
    <text evidence="5">The sequence shown here is derived from an EMBL/GenBank/DDBJ whole genome shotgun (WGS) entry which is preliminary data.</text>
</comment>
<evidence type="ECO:0000256" key="1">
    <source>
        <dbReference type="ARBA" id="ARBA00009477"/>
    </source>
</evidence>
<accession>A0ABT3ACS3</accession>
<dbReference type="Proteomes" id="UP001652504">
    <property type="component" value="Unassembled WGS sequence"/>
</dbReference>
<dbReference type="RefSeq" id="WP_263713737.1">
    <property type="nucleotide sequence ID" value="NZ_JAOWKX010000011.1"/>
</dbReference>
<dbReference type="Gene3D" id="2.40.30.170">
    <property type="match status" value="1"/>
</dbReference>
<dbReference type="PANTHER" id="PTHR30469">
    <property type="entry name" value="MULTIDRUG RESISTANCE PROTEIN MDTA"/>
    <property type="match status" value="1"/>
</dbReference>
<dbReference type="NCBIfam" id="TIGR01730">
    <property type="entry name" value="RND_mfp"/>
    <property type="match status" value="1"/>
</dbReference>
<keyword evidence="2" id="KW-0175">Coiled coil</keyword>
<evidence type="ECO:0000256" key="2">
    <source>
        <dbReference type="SAM" id="Coils"/>
    </source>
</evidence>
<feature type="transmembrane region" description="Helical" evidence="3">
    <location>
        <begin position="12"/>
        <end position="34"/>
    </location>
</feature>
<evidence type="ECO:0000313" key="6">
    <source>
        <dbReference type="Proteomes" id="UP001652504"/>
    </source>
</evidence>
<name>A0ABT3ACS3_9ALTE</name>